<proteinExistence type="predicted"/>
<evidence type="ECO:0000313" key="2">
    <source>
        <dbReference type="EMBL" id="SVA96419.1"/>
    </source>
</evidence>
<sequence>MSTINGVPSLRPHLGRFGTTQRNHGTAQAAIYQSEHETSVWPMLVGGGVLLTPLTVLAYFAWRMPMVSVVLGGGSLALLAVGFAGWARELSSMEPKMGSVLLL</sequence>
<feature type="transmembrane region" description="Helical" evidence="1">
    <location>
        <begin position="69"/>
        <end position="87"/>
    </location>
</feature>
<evidence type="ECO:0000256" key="1">
    <source>
        <dbReference type="SAM" id="Phobius"/>
    </source>
</evidence>
<name>A0A382A4Y3_9ZZZZ</name>
<keyword evidence="1" id="KW-0812">Transmembrane</keyword>
<reference evidence="2" key="1">
    <citation type="submission" date="2018-05" db="EMBL/GenBank/DDBJ databases">
        <authorList>
            <person name="Lanie J.A."/>
            <person name="Ng W.-L."/>
            <person name="Kazmierczak K.M."/>
            <person name="Andrzejewski T.M."/>
            <person name="Davidsen T.M."/>
            <person name="Wayne K.J."/>
            <person name="Tettelin H."/>
            <person name="Glass J.I."/>
            <person name="Rusch D."/>
            <person name="Podicherti R."/>
            <person name="Tsui H.-C.T."/>
            <person name="Winkler M.E."/>
        </authorList>
    </citation>
    <scope>NUCLEOTIDE SEQUENCE</scope>
</reference>
<gene>
    <name evidence="2" type="ORF">METZ01_LOCUS149273</name>
</gene>
<organism evidence="2">
    <name type="scientific">marine metagenome</name>
    <dbReference type="NCBI Taxonomy" id="408172"/>
    <lineage>
        <taxon>unclassified sequences</taxon>
        <taxon>metagenomes</taxon>
        <taxon>ecological metagenomes</taxon>
    </lineage>
</organism>
<keyword evidence="1" id="KW-0472">Membrane</keyword>
<feature type="transmembrane region" description="Helical" evidence="1">
    <location>
        <begin position="40"/>
        <end position="62"/>
    </location>
</feature>
<accession>A0A382A4Y3</accession>
<dbReference type="AlphaFoldDB" id="A0A382A4Y3"/>
<dbReference type="EMBL" id="UINC01023877">
    <property type="protein sequence ID" value="SVA96419.1"/>
    <property type="molecule type" value="Genomic_DNA"/>
</dbReference>
<keyword evidence="1" id="KW-1133">Transmembrane helix</keyword>
<protein>
    <submittedName>
        <fullName evidence="2">Uncharacterized protein</fullName>
    </submittedName>
</protein>